<dbReference type="EMBL" id="CM000884">
    <property type="protein sequence ID" value="PNT61942.1"/>
    <property type="molecule type" value="Genomic_DNA"/>
</dbReference>
<dbReference type="SUPFAM" id="SSF52540">
    <property type="entry name" value="P-loop containing nucleoside triphosphate hydrolases"/>
    <property type="match status" value="1"/>
</dbReference>
<dbReference type="EnsemblPlants" id="PNT61943">
    <property type="protein sequence ID" value="PNT61943"/>
    <property type="gene ID" value="BRADI_5g23242v3"/>
</dbReference>
<dbReference type="PANTHER" id="PTHR12381:SF56">
    <property type="entry name" value="B30.2_SPRY DOMAIN-CONTAINING PROTEIN-RELATED"/>
    <property type="match status" value="1"/>
</dbReference>
<accession>A0A2K2CIT9</accession>
<dbReference type="Gramene" id="PNT61943">
    <property type="protein sequence ID" value="PNT61943"/>
    <property type="gene ID" value="BRADI_5g23242v3"/>
</dbReference>
<dbReference type="EnsemblPlants" id="PNT61942">
    <property type="protein sequence ID" value="PNT61942"/>
    <property type="gene ID" value="BRADI_5g23242v3"/>
</dbReference>
<dbReference type="STRING" id="15368.A0A2K2CIT9"/>
<name>A0A2K2CIT9_BRADI</name>
<evidence type="ECO:0000313" key="2">
    <source>
        <dbReference type="EMBL" id="PNT61942.1"/>
    </source>
</evidence>
<dbReference type="OrthoDB" id="445357at2759"/>
<keyword evidence="4" id="KW-1185">Reference proteome</keyword>
<dbReference type="EMBL" id="CM000884">
    <property type="protein sequence ID" value="PNT61943.1"/>
    <property type="molecule type" value="Genomic_DNA"/>
</dbReference>
<dbReference type="AlphaFoldDB" id="A0A2K2CIT9"/>
<gene>
    <name evidence="2" type="ORF">BRADI_5g23242v3</name>
</gene>
<reference evidence="2" key="2">
    <citation type="submission" date="2017-06" db="EMBL/GenBank/DDBJ databases">
        <title>WGS assembly of Brachypodium distachyon.</title>
        <authorList>
            <consortium name="The International Brachypodium Initiative"/>
            <person name="Lucas S."/>
            <person name="Harmon-Smith M."/>
            <person name="Lail K."/>
            <person name="Tice H."/>
            <person name="Grimwood J."/>
            <person name="Bruce D."/>
            <person name="Barry K."/>
            <person name="Shu S."/>
            <person name="Lindquist E."/>
            <person name="Wang M."/>
            <person name="Pitluck S."/>
            <person name="Vogel J.P."/>
            <person name="Garvin D.F."/>
            <person name="Mockler T.C."/>
            <person name="Schmutz J."/>
            <person name="Rokhsar D."/>
            <person name="Bevan M.W."/>
        </authorList>
    </citation>
    <scope>NUCLEOTIDE SEQUENCE</scope>
    <source>
        <strain evidence="2">Bd21</strain>
    </source>
</reference>
<dbReference type="Gene3D" id="3.40.50.300">
    <property type="entry name" value="P-loop containing nucleotide triphosphate hydrolases"/>
    <property type="match status" value="1"/>
</dbReference>
<feature type="region of interest" description="Disordered" evidence="1">
    <location>
        <begin position="292"/>
        <end position="311"/>
    </location>
</feature>
<dbReference type="InterPro" id="IPR027417">
    <property type="entry name" value="P-loop_NTPase"/>
</dbReference>
<dbReference type="InParanoid" id="A0A2K2CIT9"/>
<sequence length="311" mass="35082">MQWESAIFPHVLLKNVIVEMQFSKEDGLEPVDGYEPWSSAFADGNAVSGPMFVEQGECEVRMMVGLPASGKSTWAEQWVKEHPEKRFVLLGTNLALDQMKVPGLLRKHNYGERFDRLRDHATAIFNKLLDRAAKVPRNYIIDQTNVYRSARIRKLRPFANYRKIAVVMFPLPSELNSRAAKRFKEMGKDVPAEAVDQMTANFVLPLSKHMPDTKEPFDEVIFVELSRDDAQRNLDEMKHLLPRVSTPSYDNFNNQMVSSTYTGIVSLGIPAARSSLTGFQPPMDNPYGTGVQAPAASPGIKVSRVQQRNNI</sequence>
<evidence type="ECO:0000313" key="3">
    <source>
        <dbReference type="EnsemblPlants" id="PNT61942"/>
    </source>
</evidence>
<dbReference type="Proteomes" id="UP000008810">
    <property type="component" value="Chromosome 5"/>
</dbReference>
<evidence type="ECO:0000256" key="1">
    <source>
        <dbReference type="SAM" id="MobiDB-lite"/>
    </source>
</evidence>
<protein>
    <submittedName>
        <fullName evidence="2 3">Uncharacterized protein</fullName>
    </submittedName>
</protein>
<dbReference type="PANTHER" id="PTHR12381">
    <property type="entry name" value="HETEROGENEOUS NUCLEAR RIBONUCLEOPROTEIN U FAMILY MEMBER"/>
    <property type="match status" value="1"/>
</dbReference>
<organism evidence="2">
    <name type="scientific">Brachypodium distachyon</name>
    <name type="common">Purple false brome</name>
    <name type="synonym">Trachynia distachya</name>
    <dbReference type="NCBI Taxonomy" id="15368"/>
    <lineage>
        <taxon>Eukaryota</taxon>
        <taxon>Viridiplantae</taxon>
        <taxon>Streptophyta</taxon>
        <taxon>Embryophyta</taxon>
        <taxon>Tracheophyta</taxon>
        <taxon>Spermatophyta</taxon>
        <taxon>Magnoliopsida</taxon>
        <taxon>Liliopsida</taxon>
        <taxon>Poales</taxon>
        <taxon>Poaceae</taxon>
        <taxon>BOP clade</taxon>
        <taxon>Pooideae</taxon>
        <taxon>Stipodae</taxon>
        <taxon>Brachypodieae</taxon>
        <taxon>Brachypodium</taxon>
    </lineage>
</organism>
<evidence type="ECO:0000313" key="4">
    <source>
        <dbReference type="Proteomes" id="UP000008810"/>
    </source>
</evidence>
<dbReference type="Pfam" id="PF13671">
    <property type="entry name" value="AAA_33"/>
    <property type="match status" value="1"/>
</dbReference>
<reference evidence="2 3" key="1">
    <citation type="journal article" date="2010" name="Nature">
        <title>Genome sequencing and analysis of the model grass Brachypodium distachyon.</title>
        <authorList>
            <consortium name="International Brachypodium Initiative"/>
        </authorList>
    </citation>
    <scope>NUCLEOTIDE SEQUENCE [LARGE SCALE GENOMIC DNA]</scope>
    <source>
        <strain evidence="2 3">Bd21</strain>
    </source>
</reference>
<reference evidence="3" key="3">
    <citation type="submission" date="2018-08" db="UniProtKB">
        <authorList>
            <consortium name="EnsemblPlants"/>
        </authorList>
    </citation>
    <scope>IDENTIFICATION</scope>
    <source>
        <strain evidence="3">cv. Bd21</strain>
    </source>
</reference>
<dbReference type="Gramene" id="PNT61942">
    <property type="protein sequence ID" value="PNT61942"/>
    <property type="gene ID" value="BRADI_5g23242v3"/>
</dbReference>
<proteinExistence type="predicted"/>